<evidence type="ECO:0000256" key="1">
    <source>
        <dbReference type="SAM" id="Phobius"/>
    </source>
</evidence>
<gene>
    <name evidence="2" type="ORF">A2209_02520</name>
</gene>
<dbReference type="EMBL" id="MGBG01000022">
    <property type="protein sequence ID" value="OGK64366.1"/>
    <property type="molecule type" value="Genomic_DNA"/>
</dbReference>
<organism evidence="2 3">
    <name type="scientific">Candidatus Roizmanbacteria bacterium RIFOXYA1_FULL_41_12</name>
    <dbReference type="NCBI Taxonomy" id="1802082"/>
    <lineage>
        <taxon>Bacteria</taxon>
        <taxon>Candidatus Roizmaniibacteriota</taxon>
    </lineage>
</organism>
<name>A0A1F7K943_9BACT</name>
<dbReference type="AlphaFoldDB" id="A0A1F7K943"/>
<keyword evidence="1" id="KW-0472">Membrane</keyword>
<sequence length="176" mass="18732">MKRLFLLFIVALIIGVFFGKVQLVKAQTTCDVCGYCQNSEPPASWETCAQCLYGTNDPNVTLSSDPDSGKAYTVFGCLQIGANCDVATDPDCVAKAGAASFANFFLNFFTTIIGGLAFMAMLFGGAKVMLARGDVDAMREGKRYVYGAILGLIVVVSSVLIVKIIGGSILQIPFLQ</sequence>
<comment type="caution">
    <text evidence="2">The sequence shown here is derived from an EMBL/GenBank/DDBJ whole genome shotgun (WGS) entry which is preliminary data.</text>
</comment>
<keyword evidence="1" id="KW-0812">Transmembrane</keyword>
<keyword evidence="1" id="KW-1133">Transmembrane helix</keyword>
<reference evidence="2 3" key="1">
    <citation type="journal article" date="2016" name="Nat. Commun.">
        <title>Thousands of microbial genomes shed light on interconnected biogeochemical processes in an aquifer system.</title>
        <authorList>
            <person name="Anantharaman K."/>
            <person name="Brown C.T."/>
            <person name="Hug L.A."/>
            <person name="Sharon I."/>
            <person name="Castelle C.J."/>
            <person name="Probst A.J."/>
            <person name="Thomas B.C."/>
            <person name="Singh A."/>
            <person name="Wilkins M.J."/>
            <person name="Karaoz U."/>
            <person name="Brodie E.L."/>
            <person name="Williams K.H."/>
            <person name="Hubbard S.S."/>
            <person name="Banfield J.F."/>
        </authorList>
    </citation>
    <scope>NUCLEOTIDE SEQUENCE [LARGE SCALE GENOMIC DNA]</scope>
</reference>
<proteinExistence type="predicted"/>
<evidence type="ECO:0000313" key="2">
    <source>
        <dbReference type="EMBL" id="OGK64366.1"/>
    </source>
</evidence>
<protein>
    <submittedName>
        <fullName evidence="2">Uncharacterized protein</fullName>
    </submittedName>
</protein>
<feature type="transmembrane region" description="Helical" evidence="1">
    <location>
        <begin position="144"/>
        <end position="170"/>
    </location>
</feature>
<accession>A0A1F7K943</accession>
<evidence type="ECO:0000313" key="3">
    <source>
        <dbReference type="Proteomes" id="UP000178450"/>
    </source>
</evidence>
<feature type="transmembrane region" description="Helical" evidence="1">
    <location>
        <begin position="104"/>
        <end position="123"/>
    </location>
</feature>
<dbReference type="Proteomes" id="UP000178450">
    <property type="component" value="Unassembled WGS sequence"/>
</dbReference>